<keyword evidence="2" id="KW-1185">Reference proteome</keyword>
<dbReference type="RefSeq" id="WP_345050301.1">
    <property type="nucleotide sequence ID" value="NZ_BAABDK010000005.1"/>
</dbReference>
<sequence length="66" mass="7363">MNSTDFHQLRTAPTVSRTTFFTELLAESSPRLQSEMFIDEVTSLDTIDLAPNVTVPTQSSDTRFPA</sequence>
<reference evidence="2" key="1">
    <citation type="journal article" date="2019" name="Int. J. Syst. Evol. Microbiol.">
        <title>The Global Catalogue of Microorganisms (GCM) 10K type strain sequencing project: providing services to taxonomists for standard genome sequencing and annotation.</title>
        <authorList>
            <consortium name="The Broad Institute Genomics Platform"/>
            <consortium name="The Broad Institute Genome Sequencing Center for Infectious Disease"/>
            <person name="Wu L."/>
            <person name="Ma J."/>
        </authorList>
    </citation>
    <scope>NUCLEOTIDE SEQUENCE [LARGE SCALE GENOMIC DNA]</scope>
    <source>
        <strain evidence="2">JCM 17225</strain>
    </source>
</reference>
<evidence type="ECO:0000313" key="1">
    <source>
        <dbReference type="EMBL" id="GAA4025491.1"/>
    </source>
</evidence>
<proteinExistence type="predicted"/>
<gene>
    <name evidence="1" type="ORF">GCM10022409_06830</name>
</gene>
<accession>A0ABP7TFB4</accession>
<evidence type="ECO:0000313" key="2">
    <source>
        <dbReference type="Proteomes" id="UP001501469"/>
    </source>
</evidence>
<dbReference type="Proteomes" id="UP001501469">
    <property type="component" value="Unassembled WGS sequence"/>
</dbReference>
<comment type="caution">
    <text evidence="1">The sequence shown here is derived from an EMBL/GenBank/DDBJ whole genome shotgun (WGS) entry which is preliminary data.</text>
</comment>
<name>A0ABP7TFB4_9BACT</name>
<dbReference type="EMBL" id="BAABDK010000005">
    <property type="protein sequence ID" value="GAA4025491.1"/>
    <property type="molecule type" value="Genomic_DNA"/>
</dbReference>
<protein>
    <submittedName>
        <fullName evidence="1">Uncharacterized protein</fullName>
    </submittedName>
</protein>
<organism evidence="1 2">
    <name type="scientific">Hymenobacter glaciei</name>
    <dbReference type="NCBI Taxonomy" id="877209"/>
    <lineage>
        <taxon>Bacteria</taxon>
        <taxon>Pseudomonadati</taxon>
        <taxon>Bacteroidota</taxon>
        <taxon>Cytophagia</taxon>
        <taxon>Cytophagales</taxon>
        <taxon>Hymenobacteraceae</taxon>
        <taxon>Hymenobacter</taxon>
    </lineage>
</organism>